<evidence type="ECO:0000256" key="2">
    <source>
        <dbReference type="ARBA" id="ARBA00023125"/>
    </source>
</evidence>
<comment type="similarity">
    <text evidence="4">Belongs to the HSF family.</text>
</comment>
<keyword evidence="2" id="KW-0238">DNA-binding</keyword>
<dbReference type="InterPro" id="IPR000232">
    <property type="entry name" value="HSF_DNA-bd"/>
</dbReference>
<proteinExistence type="inferred from homology"/>
<evidence type="ECO:0000256" key="1">
    <source>
        <dbReference type="ARBA" id="ARBA00004123"/>
    </source>
</evidence>
<reference evidence="7 8" key="1">
    <citation type="submission" date="2024-10" db="EMBL/GenBank/DDBJ databases">
        <title>Updated reference genomes for cyclostephanoid diatoms.</title>
        <authorList>
            <person name="Roberts W.R."/>
            <person name="Alverson A.J."/>
        </authorList>
    </citation>
    <scope>NUCLEOTIDE SEQUENCE [LARGE SCALE GENOMIC DNA]</scope>
    <source>
        <strain evidence="7 8">AJA010-31</strain>
    </source>
</reference>
<dbReference type="AlphaFoldDB" id="A0ABD3NKS1"/>
<evidence type="ECO:0000256" key="4">
    <source>
        <dbReference type="RuleBase" id="RU004020"/>
    </source>
</evidence>
<comment type="caution">
    <text evidence="7">The sequence shown here is derived from an EMBL/GenBank/DDBJ whole genome shotgun (WGS) entry which is preliminary data.</text>
</comment>
<feature type="compositionally biased region" description="Polar residues" evidence="5">
    <location>
        <begin position="42"/>
        <end position="51"/>
    </location>
</feature>
<accession>A0ABD3NKS1</accession>
<dbReference type="Gene3D" id="1.10.10.10">
    <property type="entry name" value="Winged helix-like DNA-binding domain superfamily/Winged helix DNA-binding domain"/>
    <property type="match status" value="1"/>
</dbReference>
<feature type="domain" description="HSF-type DNA-binding" evidence="6">
    <location>
        <begin position="63"/>
        <end position="160"/>
    </location>
</feature>
<dbReference type="EMBL" id="JALLPJ020001099">
    <property type="protein sequence ID" value="KAL3776417.1"/>
    <property type="molecule type" value="Genomic_DNA"/>
</dbReference>
<dbReference type="Pfam" id="PF00447">
    <property type="entry name" value="HSF_DNA-bind"/>
    <property type="match status" value="1"/>
</dbReference>
<organism evidence="7 8">
    <name type="scientific">Cyclotella atomus</name>
    <dbReference type="NCBI Taxonomy" id="382360"/>
    <lineage>
        <taxon>Eukaryota</taxon>
        <taxon>Sar</taxon>
        <taxon>Stramenopiles</taxon>
        <taxon>Ochrophyta</taxon>
        <taxon>Bacillariophyta</taxon>
        <taxon>Coscinodiscophyceae</taxon>
        <taxon>Thalassiosirophycidae</taxon>
        <taxon>Stephanodiscales</taxon>
        <taxon>Stephanodiscaceae</taxon>
        <taxon>Cyclotella</taxon>
    </lineage>
</organism>
<protein>
    <recommendedName>
        <fullName evidence="6">HSF-type DNA-binding domain-containing protein</fullName>
    </recommendedName>
</protein>
<comment type="subcellular location">
    <subcellularLocation>
        <location evidence="1">Nucleus</location>
    </subcellularLocation>
</comment>
<evidence type="ECO:0000256" key="5">
    <source>
        <dbReference type="SAM" id="MobiDB-lite"/>
    </source>
</evidence>
<evidence type="ECO:0000256" key="3">
    <source>
        <dbReference type="ARBA" id="ARBA00023242"/>
    </source>
</evidence>
<evidence type="ECO:0000313" key="7">
    <source>
        <dbReference type="EMBL" id="KAL3776417.1"/>
    </source>
</evidence>
<dbReference type="SMART" id="SM00415">
    <property type="entry name" value="HSF"/>
    <property type="match status" value="1"/>
</dbReference>
<keyword evidence="8" id="KW-1185">Reference proteome</keyword>
<dbReference type="GO" id="GO:0003677">
    <property type="term" value="F:DNA binding"/>
    <property type="evidence" value="ECO:0007669"/>
    <property type="project" value="UniProtKB-KW"/>
</dbReference>
<evidence type="ECO:0000259" key="6">
    <source>
        <dbReference type="SMART" id="SM00415"/>
    </source>
</evidence>
<dbReference type="PANTHER" id="PTHR10015:SF206">
    <property type="entry name" value="HSF-TYPE DNA-BINDING DOMAIN-CONTAINING PROTEIN"/>
    <property type="match status" value="1"/>
</dbReference>
<dbReference type="InterPro" id="IPR036390">
    <property type="entry name" value="WH_DNA-bd_sf"/>
</dbReference>
<sequence>MSEFQPFDTDDCFDFGGSDFDFDRDFITENLACDPPAPNRAMGSSPNTSDGSAGAEQLADGSGSTNFPVSLHEIVSNDDYECVHWLPCGTLFTISDKDAFTRQVIPRFFDARGGTKFTSFTRRLKRWNFNRVSSGANIGAYHHEKFLRGESDLAATITYPTKVGKGSKKGSPSTIVKSMVKARRRASTGCMVDPDKLTDFECTPIPVKPSVQLSGSSALLELDSDMAEFLASPDFVQEEETIERLETVHEMPPAPPFSSKTLEPAPVTDCSLKETLQMAAQPTSAQSEKLHLSSIYQPKNTMMTQPSSTQSEKLHLSSTYIETSQLLLQNASVNMIQQMQPPTLPGVLLNVNQQILQRPQVQRPLFQPQMRRHSCMPMFGANNMDATSLFGASNRAMMGVYNNHLMPSASAFNPMMQVNNIHMNQTVGSQNLMMNMKSSEFPEQKAVAVPRHHEVTSKDVEQEDKWIDFDEYISRQDDD</sequence>
<gene>
    <name evidence="7" type="ORF">ACHAWO_007833</name>
</gene>
<evidence type="ECO:0000313" key="8">
    <source>
        <dbReference type="Proteomes" id="UP001530400"/>
    </source>
</evidence>
<feature type="region of interest" description="Disordered" evidence="5">
    <location>
        <begin position="33"/>
        <end position="61"/>
    </location>
</feature>
<dbReference type="PANTHER" id="PTHR10015">
    <property type="entry name" value="HEAT SHOCK TRANSCRIPTION FACTOR"/>
    <property type="match status" value="1"/>
</dbReference>
<dbReference type="GO" id="GO:0005634">
    <property type="term" value="C:nucleus"/>
    <property type="evidence" value="ECO:0007669"/>
    <property type="project" value="UniProtKB-SubCell"/>
</dbReference>
<name>A0ABD3NKS1_9STRA</name>
<dbReference type="Proteomes" id="UP001530400">
    <property type="component" value="Unassembled WGS sequence"/>
</dbReference>
<dbReference type="SUPFAM" id="SSF46785">
    <property type="entry name" value="Winged helix' DNA-binding domain"/>
    <property type="match status" value="1"/>
</dbReference>
<dbReference type="InterPro" id="IPR036388">
    <property type="entry name" value="WH-like_DNA-bd_sf"/>
</dbReference>
<keyword evidence="3" id="KW-0539">Nucleus</keyword>